<dbReference type="NCBIfam" id="TIGR00254">
    <property type="entry name" value="GGDEF"/>
    <property type="match status" value="1"/>
</dbReference>
<dbReference type="SMART" id="SM00267">
    <property type="entry name" value="GGDEF"/>
    <property type="match status" value="1"/>
</dbReference>
<dbReference type="InterPro" id="IPR050469">
    <property type="entry name" value="Diguanylate_Cyclase"/>
</dbReference>
<evidence type="ECO:0000259" key="1">
    <source>
        <dbReference type="PROSITE" id="PS50887"/>
    </source>
</evidence>
<dbReference type="Gene3D" id="3.30.70.270">
    <property type="match status" value="1"/>
</dbReference>
<dbReference type="PROSITE" id="PS50887">
    <property type="entry name" value="GGDEF"/>
    <property type="match status" value="1"/>
</dbReference>
<dbReference type="InterPro" id="IPR043128">
    <property type="entry name" value="Rev_trsase/Diguanyl_cyclase"/>
</dbReference>
<dbReference type="CDD" id="cd01949">
    <property type="entry name" value="GGDEF"/>
    <property type="match status" value="1"/>
</dbReference>
<dbReference type="InterPro" id="IPR029787">
    <property type="entry name" value="Nucleotide_cyclase"/>
</dbReference>
<dbReference type="Pfam" id="PF13185">
    <property type="entry name" value="GAF_2"/>
    <property type="match status" value="1"/>
</dbReference>
<dbReference type="InterPro" id="IPR000160">
    <property type="entry name" value="GGDEF_dom"/>
</dbReference>
<dbReference type="InterPro" id="IPR003018">
    <property type="entry name" value="GAF"/>
</dbReference>
<dbReference type="PANTHER" id="PTHR45138:SF9">
    <property type="entry name" value="DIGUANYLATE CYCLASE DGCM-RELATED"/>
    <property type="match status" value="1"/>
</dbReference>
<reference evidence="2 3" key="1">
    <citation type="submission" date="2021-05" db="EMBL/GenBank/DDBJ databases">
        <title>Ornithinibacillus massiliensis sp. nov.</title>
        <authorList>
            <person name="Iwaza R."/>
            <person name="Lagier J.-C."/>
            <person name="Raoult D."/>
        </authorList>
    </citation>
    <scope>NUCLEOTIDE SEQUENCE [LARGE SCALE GENOMIC DNA]</scope>
    <source>
        <strain evidence="2 3">Marseille-P3601</strain>
    </source>
</reference>
<dbReference type="SUPFAM" id="SSF55073">
    <property type="entry name" value="Nucleotide cyclase"/>
    <property type="match status" value="1"/>
</dbReference>
<organism evidence="2 3">
    <name type="scientific">Ornithinibacillus massiliensis</name>
    <dbReference type="NCBI Taxonomy" id="1944633"/>
    <lineage>
        <taxon>Bacteria</taxon>
        <taxon>Bacillati</taxon>
        <taxon>Bacillota</taxon>
        <taxon>Bacilli</taxon>
        <taxon>Bacillales</taxon>
        <taxon>Bacillaceae</taxon>
        <taxon>Ornithinibacillus</taxon>
    </lineage>
</organism>
<comment type="caution">
    <text evidence="2">The sequence shown here is derived from an EMBL/GenBank/DDBJ whole genome shotgun (WGS) entry which is preliminary data.</text>
</comment>
<sequence>MNISSIQEKIKLINYNSLTTVSPTGKDNFYQNLSTSLYNLLDLDFICIYTYDQSHKQLLLVAQTNDSFEAFSNKIADPHNKYWNAIIDNQPFMKIVEEDNVFSSANTEETTIAVPIQPSCGPAGIIVLGIDSKQGLAEELLITIKVELERSFTVVNEVIQSKQNEEKYQTLYDITSTFLVLNNKTEIYTEIISSIRRIYPDYTFYLLLAQDHDETLGLPIRAIEFSDDSTKLASSQAFLKAEIQIENRIQKKNTCIYAPLKGHQGVYGVLQIIIPMIIDFPEEEIAFIRKFANTAGKAIESTILYQNSKHLVSDLQLINDLTHQLNSNLDLTEITRLVRDQIIKICKPSEIGFIYKKQEMAHHFEAIGGSTAFFETLEGRMVMRTFVSDILKRKEAIFLGEFTSKDAYFPYHSVMALPMINAGEVNGVVIVLHQDSYAFSFDEFKLLQSIIRHSTLAFVNTILKEQLQKAASTDYLTQLNSRNYLDEKIIQHMKSGEMGTLILFDIDNFKLVNDTYGHYIGDEVIKQVATIMKSNIESRDVAARWGGEELAIYLPNTEINEGVQLARKINTQVESFTEPRVTLSAGVSSWTKASDDSAKNFFVRTDKALYDAKNYGKNCVVKYSIEEQEEDNLHA</sequence>
<dbReference type="EMBL" id="JAGXBY010000008">
    <property type="protein sequence ID" value="MBS3682005.1"/>
    <property type="molecule type" value="Genomic_DNA"/>
</dbReference>
<dbReference type="PANTHER" id="PTHR45138">
    <property type="entry name" value="REGULATORY COMPONENTS OF SENSORY TRANSDUCTION SYSTEM"/>
    <property type="match status" value="1"/>
</dbReference>
<keyword evidence="3" id="KW-1185">Reference proteome</keyword>
<dbReference type="SUPFAM" id="SSF55781">
    <property type="entry name" value="GAF domain-like"/>
    <property type="match status" value="2"/>
</dbReference>
<proteinExistence type="predicted"/>
<accession>A0ABS5MI86</accession>
<feature type="domain" description="GGDEF" evidence="1">
    <location>
        <begin position="497"/>
        <end position="625"/>
    </location>
</feature>
<dbReference type="RefSeq" id="WP_211742590.1">
    <property type="nucleotide sequence ID" value="NZ_JAGXBY010000008.1"/>
</dbReference>
<dbReference type="Proteomes" id="UP000681870">
    <property type="component" value="Unassembled WGS sequence"/>
</dbReference>
<protein>
    <submittedName>
        <fullName evidence="2">GGDEF domain-containing protein</fullName>
    </submittedName>
</protein>
<dbReference type="InterPro" id="IPR029016">
    <property type="entry name" value="GAF-like_dom_sf"/>
</dbReference>
<evidence type="ECO:0000313" key="3">
    <source>
        <dbReference type="Proteomes" id="UP000681870"/>
    </source>
</evidence>
<dbReference type="Pfam" id="PF00990">
    <property type="entry name" value="GGDEF"/>
    <property type="match status" value="1"/>
</dbReference>
<evidence type="ECO:0000313" key="2">
    <source>
        <dbReference type="EMBL" id="MBS3682005.1"/>
    </source>
</evidence>
<name>A0ABS5MI86_9BACI</name>
<gene>
    <name evidence="2" type="ORF">KGF86_17575</name>
</gene>
<dbReference type="Gene3D" id="3.30.450.40">
    <property type="match status" value="2"/>
</dbReference>